<organism evidence="1 2">
    <name type="scientific">Ancylostoma ceylanicum</name>
    <dbReference type="NCBI Taxonomy" id="53326"/>
    <lineage>
        <taxon>Eukaryota</taxon>
        <taxon>Metazoa</taxon>
        <taxon>Ecdysozoa</taxon>
        <taxon>Nematoda</taxon>
        <taxon>Chromadorea</taxon>
        <taxon>Rhabditida</taxon>
        <taxon>Rhabditina</taxon>
        <taxon>Rhabditomorpha</taxon>
        <taxon>Strongyloidea</taxon>
        <taxon>Ancylostomatidae</taxon>
        <taxon>Ancylostomatinae</taxon>
        <taxon>Ancylostoma</taxon>
    </lineage>
</organism>
<dbReference type="Proteomes" id="UP000024635">
    <property type="component" value="Unassembled WGS sequence"/>
</dbReference>
<reference evidence="2" key="1">
    <citation type="journal article" date="2015" name="Nat. Genet.">
        <title>The genome and transcriptome of the zoonotic hookworm Ancylostoma ceylanicum identify infection-specific gene families.</title>
        <authorList>
            <person name="Schwarz E.M."/>
            <person name="Hu Y."/>
            <person name="Antoshechkin I."/>
            <person name="Miller M.M."/>
            <person name="Sternberg P.W."/>
            <person name="Aroian R.V."/>
        </authorList>
    </citation>
    <scope>NUCLEOTIDE SEQUENCE</scope>
    <source>
        <strain evidence="2">HY135</strain>
    </source>
</reference>
<evidence type="ECO:0000313" key="1">
    <source>
        <dbReference type="EMBL" id="EYB91673.1"/>
    </source>
</evidence>
<proteinExistence type="predicted"/>
<sequence>MSHHTLLGFNFLPNLLLRRAYRTKDKSTLDPPSLADSGYNVGFRELGVAYQSNNTDAMVNLLKKSRVELERCVFENTKLRVRLNELYTRFLKEDEKTTPKTMDCKNEGRNGIII</sequence>
<comment type="caution">
    <text evidence="1">The sequence shown here is derived from an EMBL/GenBank/DDBJ whole genome shotgun (WGS) entry which is preliminary data.</text>
</comment>
<dbReference type="EMBL" id="JARK01001539">
    <property type="protein sequence ID" value="EYB91673.1"/>
    <property type="molecule type" value="Genomic_DNA"/>
</dbReference>
<name>A0A016SLU9_9BILA</name>
<accession>A0A016SLU9</accession>
<gene>
    <name evidence="1" type="primary">Acey_s0203.g1829</name>
    <name evidence="1" type="ORF">Y032_0203g1829</name>
</gene>
<keyword evidence="2" id="KW-1185">Reference proteome</keyword>
<protein>
    <submittedName>
        <fullName evidence="1">Uncharacterized protein</fullName>
    </submittedName>
</protein>
<evidence type="ECO:0000313" key="2">
    <source>
        <dbReference type="Proteomes" id="UP000024635"/>
    </source>
</evidence>
<dbReference type="AlphaFoldDB" id="A0A016SLU9"/>